<feature type="transmembrane region" description="Helical" evidence="7">
    <location>
        <begin position="277"/>
        <end position="300"/>
    </location>
</feature>
<dbReference type="Gene3D" id="1.20.1740.10">
    <property type="entry name" value="Amino acid/polyamine transporter I"/>
    <property type="match status" value="1"/>
</dbReference>
<evidence type="ECO:0000256" key="5">
    <source>
        <dbReference type="ARBA" id="ARBA00023180"/>
    </source>
</evidence>
<accession>A0A2T7PXX0</accession>
<dbReference type="InterPro" id="IPR013057">
    <property type="entry name" value="AA_transpt_TM"/>
</dbReference>
<feature type="transmembrane region" description="Helical" evidence="7">
    <location>
        <begin position="111"/>
        <end position="130"/>
    </location>
</feature>
<name>A0A2T7PXX0_POMCA</name>
<comment type="subcellular location">
    <subcellularLocation>
        <location evidence="1">Membrane</location>
        <topology evidence="1">Multi-pass membrane protein</topology>
    </subcellularLocation>
</comment>
<evidence type="ECO:0000256" key="3">
    <source>
        <dbReference type="ARBA" id="ARBA00022989"/>
    </source>
</evidence>
<feature type="transmembrane region" description="Helical" evidence="7">
    <location>
        <begin position="210"/>
        <end position="228"/>
    </location>
</feature>
<organism evidence="9 10">
    <name type="scientific">Pomacea canaliculata</name>
    <name type="common">Golden apple snail</name>
    <dbReference type="NCBI Taxonomy" id="400727"/>
    <lineage>
        <taxon>Eukaryota</taxon>
        <taxon>Metazoa</taxon>
        <taxon>Spiralia</taxon>
        <taxon>Lophotrochozoa</taxon>
        <taxon>Mollusca</taxon>
        <taxon>Gastropoda</taxon>
        <taxon>Caenogastropoda</taxon>
        <taxon>Architaenioglossa</taxon>
        <taxon>Ampullarioidea</taxon>
        <taxon>Ampullariidae</taxon>
        <taxon>Pomacea</taxon>
    </lineage>
</organism>
<evidence type="ECO:0000256" key="6">
    <source>
        <dbReference type="ARBA" id="ARBA00038166"/>
    </source>
</evidence>
<evidence type="ECO:0000259" key="8">
    <source>
        <dbReference type="Pfam" id="PF01490"/>
    </source>
</evidence>
<keyword evidence="5" id="KW-0325">Glycoprotein</keyword>
<dbReference type="Proteomes" id="UP000245119">
    <property type="component" value="Linkage Group LG1"/>
</dbReference>
<keyword evidence="3 7" id="KW-1133">Transmembrane helix</keyword>
<reference evidence="9 10" key="1">
    <citation type="submission" date="2018-04" db="EMBL/GenBank/DDBJ databases">
        <title>The genome of golden apple snail Pomacea canaliculata provides insight into stress tolerance and invasive adaptation.</title>
        <authorList>
            <person name="Liu C."/>
            <person name="Liu B."/>
            <person name="Ren Y."/>
            <person name="Zhang Y."/>
            <person name="Wang H."/>
            <person name="Li S."/>
            <person name="Jiang F."/>
            <person name="Yin L."/>
            <person name="Zhang G."/>
            <person name="Qian W."/>
            <person name="Fan W."/>
        </authorList>
    </citation>
    <scope>NUCLEOTIDE SEQUENCE [LARGE SCALE GENOMIC DNA]</scope>
    <source>
        <strain evidence="9">SZHN2017</strain>
        <tissue evidence="9">Muscle</tissue>
    </source>
</reference>
<evidence type="ECO:0000256" key="7">
    <source>
        <dbReference type="SAM" id="Phobius"/>
    </source>
</evidence>
<dbReference type="OrthoDB" id="294541at2759"/>
<feature type="transmembrane region" description="Helical" evidence="7">
    <location>
        <begin position="392"/>
        <end position="417"/>
    </location>
</feature>
<dbReference type="AlphaFoldDB" id="A0A2T7PXX0"/>
<feature type="transmembrane region" description="Helical" evidence="7">
    <location>
        <begin position="21"/>
        <end position="41"/>
    </location>
</feature>
<dbReference type="EMBL" id="PZQS01000001">
    <property type="protein sequence ID" value="PVD38271.1"/>
    <property type="molecule type" value="Genomic_DNA"/>
</dbReference>
<evidence type="ECO:0000313" key="9">
    <source>
        <dbReference type="EMBL" id="PVD38271.1"/>
    </source>
</evidence>
<comment type="caution">
    <text evidence="9">The sequence shown here is derived from an EMBL/GenBank/DDBJ whole genome shotgun (WGS) entry which is preliminary data.</text>
</comment>
<feature type="transmembrane region" description="Helical" evidence="7">
    <location>
        <begin position="329"/>
        <end position="350"/>
    </location>
</feature>
<feature type="transmembrane region" description="Helical" evidence="7">
    <location>
        <begin position="370"/>
        <end position="386"/>
    </location>
</feature>
<dbReference type="GO" id="GO:0016020">
    <property type="term" value="C:membrane"/>
    <property type="evidence" value="ECO:0007669"/>
    <property type="project" value="UniProtKB-SubCell"/>
</dbReference>
<protein>
    <recommendedName>
        <fullName evidence="8">Amino acid transporter transmembrane domain-containing protein</fullName>
    </recommendedName>
</protein>
<dbReference type="PANTHER" id="PTHR16189">
    <property type="entry name" value="TRANSMEMBRANE PROTEIN 104-RELATED"/>
    <property type="match status" value="1"/>
</dbReference>
<feature type="transmembrane region" description="Helical" evidence="7">
    <location>
        <begin position="47"/>
        <end position="68"/>
    </location>
</feature>
<dbReference type="Pfam" id="PF01490">
    <property type="entry name" value="Aa_trans"/>
    <property type="match status" value="1"/>
</dbReference>
<feature type="domain" description="Amino acid transporter transmembrane" evidence="8">
    <location>
        <begin position="17"/>
        <end position="419"/>
    </location>
</feature>
<sequence>MPDENVDFKATYSGAQYSTGMGLVYVFNLIVGTGALTMPSAFKEAGWLISLITIAVLGLVSYITVTFMTEAMAIANAKTENRCQRTIRAGSNVQLFEITQRIEMSKMADMFFNRVGIILFNLCIIIYLFGDLSIYAVAVPKSLRDVVCTYAGINNSCNETVGDNDPCWEGVNLSRDNAYRVFVAAFLILLGPFVFFNVQKTKYLQLLTTLARWLAFGMMIVLTIIQLAEGKGQGHPAVASVSGIPNLFGVCVYSFMCHHSLPSLITPIRNKARLSTVLAADYTLILVFYALLSFTGIFTFTKIEDLYTLNFQPNECGRQAVTTVKFIEYFLALFPVFTLSTSFPIIAITLRNNLQAMLSGPTTHPLISRLLLPLLAVIPSTIVAIITNRVDFLVGITGSYAGVGIQYAIPACLVLLARRHIDELLIKGGVQLHRSPFSHVFWVYLVLVWAILCVVFVTINHIINGS</sequence>
<comment type="similarity">
    <text evidence="6">Belongs to the TMEM104 family.</text>
</comment>
<keyword evidence="10" id="KW-1185">Reference proteome</keyword>
<evidence type="ECO:0000256" key="1">
    <source>
        <dbReference type="ARBA" id="ARBA00004141"/>
    </source>
</evidence>
<keyword evidence="4 7" id="KW-0472">Membrane</keyword>
<evidence type="ECO:0000256" key="4">
    <source>
        <dbReference type="ARBA" id="ARBA00023136"/>
    </source>
</evidence>
<feature type="transmembrane region" description="Helical" evidence="7">
    <location>
        <begin position="441"/>
        <end position="463"/>
    </location>
</feature>
<evidence type="ECO:0000256" key="2">
    <source>
        <dbReference type="ARBA" id="ARBA00022692"/>
    </source>
</evidence>
<feature type="transmembrane region" description="Helical" evidence="7">
    <location>
        <begin position="178"/>
        <end position="198"/>
    </location>
</feature>
<keyword evidence="2 7" id="KW-0812">Transmembrane</keyword>
<dbReference type="PANTHER" id="PTHR16189:SF0">
    <property type="entry name" value="TRANSMEMBRANE PROTEIN 104"/>
    <property type="match status" value="1"/>
</dbReference>
<evidence type="ECO:0000313" key="10">
    <source>
        <dbReference type="Proteomes" id="UP000245119"/>
    </source>
</evidence>
<proteinExistence type="inferred from homology"/>
<feature type="transmembrane region" description="Helical" evidence="7">
    <location>
        <begin position="234"/>
        <end position="256"/>
    </location>
</feature>
<gene>
    <name evidence="9" type="ORF">C0Q70_00882</name>
</gene>